<dbReference type="Proteomes" id="UP000273982">
    <property type="component" value="Chromosome"/>
</dbReference>
<dbReference type="KEGG" id="mros:EHO51_00140"/>
<evidence type="ECO:0000313" key="3">
    <source>
        <dbReference type="EMBL" id="AZG75289.1"/>
    </source>
</evidence>
<evidence type="ECO:0000259" key="2">
    <source>
        <dbReference type="Pfam" id="PF18932"/>
    </source>
</evidence>
<feature type="compositionally biased region" description="Polar residues" evidence="1">
    <location>
        <begin position="44"/>
        <end position="56"/>
    </location>
</feature>
<gene>
    <name evidence="3" type="ORF">EHO51_00140</name>
</gene>
<name>A0A3G8M029_9HYPH</name>
<evidence type="ECO:0000313" key="4">
    <source>
        <dbReference type="Proteomes" id="UP000273982"/>
    </source>
</evidence>
<sequence length="317" mass="35553">MTKRRADKSSTEDPSERSEHLFSDEMVDRLKSALVFGEPIPTLPKSTRFQKGQSGNPKGRPKKTSSIPFHPRIEPLPIQELILKEGERGVTIREGDSVSVIPAKQALIRALQNAGLKGNPHALRTSTLLHERIEREKAIEIKAENEFWEAYQQQCRDEIKEAESKGEAPARHLPHPDDIIIRYGKPPLFTGPTNEAELKDMEERIKLTDAFIMQIAVNERCALPENIEAGLRCADAATIFVALLNGTLPKRLQLSDTDFTIRLMYFQNIPKRALLKSTRAAWSAAGLHVPRGKIFPRLEIARAVVEGFKGANEAEEN</sequence>
<reference evidence="3 4" key="1">
    <citation type="submission" date="2018-11" db="EMBL/GenBank/DDBJ databases">
        <title>Genome squencing of methanotrophic bacteria isolated from alkaline groundwater in Korea.</title>
        <authorList>
            <person name="Nguyen L.N."/>
        </authorList>
    </citation>
    <scope>NUCLEOTIDE SEQUENCE [LARGE SCALE GENOMIC DNA]</scope>
    <source>
        <strain evidence="3 4">GW6</strain>
    </source>
</reference>
<proteinExistence type="predicted"/>
<feature type="compositionally biased region" description="Basic and acidic residues" evidence="1">
    <location>
        <begin position="7"/>
        <end position="23"/>
    </location>
</feature>
<feature type="region of interest" description="Disordered" evidence="1">
    <location>
        <begin position="1"/>
        <end position="23"/>
    </location>
</feature>
<accession>A0A3G8M029</accession>
<dbReference type="EMBL" id="CP034086">
    <property type="protein sequence ID" value="AZG75289.1"/>
    <property type="molecule type" value="Genomic_DNA"/>
</dbReference>
<evidence type="ECO:0000256" key="1">
    <source>
        <dbReference type="SAM" id="MobiDB-lite"/>
    </source>
</evidence>
<feature type="region of interest" description="Disordered" evidence="1">
    <location>
        <begin position="39"/>
        <end position="70"/>
    </location>
</feature>
<protein>
    <recommendedName>
        <fullName evidence="2">DUF5681 domain-containing protein</fullName>
    </recommendedName>
</protein>
<organism evidence="3 4">
    <name type="scientific">Methylocystis rosea</name>
    <dbReference type="NCBI Taxonomy" id="173366"/>
    <lineage>
        <taxon>Bacteria</taxon>
        <taxon>Pseudomonadati</taxon>
        <taxon>Pseudomonadota</taxon>
        <taxon>Alphaproteobacteria</taxon>
        <taxon>Hyphomicrobiales</taxon>
        <taxon>Methylocystaceae</taxon>
        <taxon>Methylocystis</taxon>
    </lineage>
</organism>
<feature type="domain" description="DUF5681" evidence="2">
    <location>
        <begin position="45"/>
        <end position="132"/>
    </location>
</feature>
<dbReference type="InterPro" id="IPR043736">
    <property type="entry name" value="DUF5681"/>
</dbReference>
<dbReference type="AlphaFoldDB" id="A0A3G8M029"/>
<dbReference type="Pfam" id="PF18932">
    <property type="entry name" value="DUF5681"/>
    <property type="match status" value="1"/>
</dbReference>
<dbReference type="RefSeq" id="WP_124737195.1">
    <property type="nucleotide sequence ID" value="NZ_CP034086.1"/>
</dbReference>